<dbReference type="GeneID" id="63696764"/>
<keyword evidence="7" id="KW-0496">Mitochondrion</keyword>
<dbReference type="OrthoDB" id="2148490at2759"/>
<dbReference type="InterPro" id="IPR028055">
    <property type="entry name" value="YidC/Oxa/ALB_C"/>
</dbReference>
<dbReference type="GO" id="GO:0005743">
    <property type="term" value="C:mitochondrial inner membrane"/>
    <property type="evidence" value="ECO:0007669"/>
    <property type="project" value="UniProtKB-SubCell"/>
</dbReference>
<dbReference type="EMBL" id="KK088420">
    <property type="protein sequence ID" value="EYE95790.1"/>
    <property type="molecule type" value="Genomic_DNA"/>
</dbReference>
<dbReference type="Proteomes" id="UP000019804">
    <property type="component" value="Unassembled WGS sequence"/>
</dbReference>
<dbReference type="GO" id="GO:0032979">
    <property type="term" value="P:protein insertion into mitochondrial inner membrane from matrix"/>
    <property type="evidence" value="ECO:0007669"/>
    <property type="project" value="TreeGrafter"/>
</dbReference>
<keyword evidence="5" id="KW-0809">Transit peptide</keyword>
<feature type="domain" description="Membrane insertase YidC/Oxa/ALB C-terminal" evidence="13">
    <location>
        <begin position="150"/>
        <end position="344"/>
    </location>
</feature>
<evidence type="ECO:0000256" key="1">
    <source>
        <dbReference type="ARBA" id="ARBA00004448"/>
    </source>
</evidence>
<evidence type="ECO:0000256" key="12">
    <source>
        <dbReference type="SAM" id="Phobius"/>
    </source>
</evidence>
<feature type="transmembrane region" description="Helical" evidence="12">
    <location>
        <begin position="305"/>
        <end position="321"/>
    </location>
</feature>
<reference evidence="15" key="1">
    <citation type="journal article" date="2014" name="Nat. Commun.">
        <title>Genomic adaptations of the halophilic Dead Sea filamentous fungus Eurotium rubrum.</title>
        <authorList>
            <person name="Kis-Papo T."/>
            <person name="Weig A.R."/>
            <person name="Riley R."/>
            <person name="Persoh D."/>
            <person name="Salamov A."/>
            <person name="Sun H."/>
            <person name="Lipzen A."/>
            <person name="Wasser S.P."/>
            <person name="Rambold G."/>
            <person name="Grigoriev I.V."/>
            <person name="Nevo E."/>
        </authorList>
    </citation>
    <scope>NUCLEOTIDE SEQUENCE [LARGE SCALE GENOMIC DNA]</scope>
    <source>
        <strain evidence="15">CBS 135680</strain>
    </source>
</reference>
<evidence type="ECO:0000256" key="7">
    <source>
        <dbReference type="ARBA" id="ARBA00023128"/>
    </source>
</evidence>
<evidence type="ECO:0000256" key="4">
    <source>
        <dbReference type="ARBA" id="ARBA00022792"/>
    </source>
</evidence>
<keyword evidence="3 9" id="KW-0812">Transmembrane</keyword>
<evidence type="ECO:0000313" key="15">
    <source>
        <dbReference type="Proteomes" id="UP000019804"/>
    </source>
</evidence>
<comment type="subcellular location">
    <subcellularLocation>
        <location evidence="9">Membrane</location>
        <topology evidence="9">Multi-pass membrane protein</topology>
    </subcellularLocation>
    <subcellularLocation>
        <location evidence="1">Mitochondrion inner membrane</location>
        <topology evidence="1">Multi-pass membrane protein</topology>
    </subcellularLocation>
</comment>
<dbReference type="AlphaFoldDB" id="A0A017SHK6"/>
<dbReference type="PANTHER" id="PTHR12428:SF66">
    <property type="entry name" value="MITOCHONDRIAL INNER MEMBRANE PROTEIN OXA1L"/>
    <property type="match status" value="1"/>
</dbReference>
<proteinExistence type="inferred from homology"/>
<keyword evidence="4" id="KW-0999">Mitochondrion inner membrane</keyword>
<keyword evidence="6 12" id="KW-1133">Transmembrane helix</keyword>
<dbReference type="PANTHER" id="PTHR12428">
    <property type="entry name" value="OXA1"/>
    <property type="match status" value="1"/>
</dbReference>
<organism evidence="14 15">
    <name type="scientific">Aspergillus ruber (strain CBS 135680)</name>
    <dbReference type="NCBI Taxonomy" id="1388766"/>
    <lineage>
        <taxon>Eukaryota</taxon>
        <taxon>Fungi</taxon>
        <taxon>Dikarya</taxon>
        <taxon>Ascomycota</taxon>
        <taxon>Pezizomycotina</taxon>
        <taxon>Eurotiomycetes</taxon>
        <taxon>Eurotiomycetidae</taxon>
        <taxon>Eurotiales</taxon>
        <taxon>Aspergillaceae</taxon>
        <taxon>Aspergillus</taxon>
        <taxon>Aspergillus subgen. Aspergillus</taxon>
    </lineage>
</organism>
<keyword evidence="10" id="KW-0175">Coiled coil</keyword>
<evidence type="ECO:0000256" key="11">
    <source>
        <dbReference type="SAM" id="MobiDB-lite"/>
    </source>
</evidence>
<evidence type="ECO:0000256" key="2">
    <source>
        <dbReference type="ARBA" id="ARBA00009877"/>
    </source>
</evidence>
<feature type="compositionally biased region" description="Basic and acidic residues" evidence="11">
    <location>
        <begin position="448"/>
        <end position="482"/>
    </location>
</feature>
<feature type="coiled-coil region" evidence="10">
    <location>
        <begin position="373"/>
        <end position="429"/>
    </location>
</feature>
<dbReference type="Pfam" id="PF02096">
    <property type="entry name" value="60KD_IMP"/>
    <property type="match status" value="1"/>
</dbReference>
<name>A0A017SHK6_ASPRC</name>
<evidence type="ECO:0000256" key="3">
    <source>
        <dbReference type="ARBA" id="ARBA00022692"/>
    </source>
</evidence>
<dbReference type="HOGENOM" id="CLU_029282_5_0_1"/>
<evidence type="ECO:0000256" key="9">
    <source>
        <dbReference type="RuleBase" id="RU003945"/>
    </source>
</evidence>
<gene>
    <name evidence="14" type="ORF">EURHEDRAFT_411513</name>
</gene>
<dbReference type="RefSeq" id="XP_040639478.1">
    <property type="nucleotide sequence ID" value="XM_040781640.1"/>
</dbReference>
<feature type="region of interest" description="Disordered" evidence="11">
    <location>
        <begin position="429"/>
        <end position="482"/>
    </location>
</feature>
<evidence type="ECO:0000256" key="8">
    <source>
        <dbReference type="ARBA" id="ARBA00023136"/>
    </source>
</evidence>
<dbReference type="GO" id="GO:0032977">
    <property type="term" value="F:membrane insertase activity"/>
    <property type="evidence" value="ECO:0007669"/>
    <property type="project" value="InterPro"/>
</dbReference>
<evidence type="ECO:0000256" key="10">
    <source>
        <dbReference type="SAM" id="Coils"/>
    </source>
</evidence>
<sequence>MLGGAGLKGRGAMPAIARQRLTVPRSSRSISTFRLQSAYGGYGRINQTLTGGLTRRATPSVVPGPIMAARFNSTSSTASVASGTTASEGAADQAAQTEAGDISGLSLSDIDAIPEHMGYLKQLGLDYGWGPSSMIEWVIEHIHIWSGLPWWASIVGTGLLVRLALLYPMLGASDTAARMQNIKHIINPLRTKMLQTNTAGNMVEATRIRAEMSKLQSDHGIKPIKSFIPFLQVPLGFGCYRVVNGMTSLPVPGLAVEAAGWLKDLTVADPVFILPALSATFMHLTLRKGGEAGMNDMLNSSFGKAFLYGLPAISFAFMAFFPSALQLYFVSTGLFALGQSYLVQNESFRKFAGMAIPKKMVDPAAAEARNNDLRMLQDLMKAQQAKLAEAQKQSAASQEANISFIDRMVNSFKENKNNIQREATEKINEFRGSGPTKNADGSVAEPPRLSEKDQKLAADYERRRREEEEWKREERNHAKRAEYMKALERQREKARASFSQNQR</sequence>
<dbReference type="InterPro" id="IPR001708">
    <property type="entry name" value="YidC/ALB3/OXA1/COX18"/>
</dbReference>
<protein>
    <recommendedName>
        <fullName evidence="13">Membrane insertase YidC/Oxa/ALB C-terminal domain-containing protein</fullName>
    </recommendedName>
</protein>
<evidence type="ECO:0000256" key="6">
    <source>
        <dbReference type="ARBA" id="ARBA00022989"/>
    </source>
</evidence>
<dbReference type="STRING" id="1388766.A0A017SHK6"/>
<evidence type="ECO:0000259" key="13">
    <source>
        <dbReference type="Pfam" id="PF02096"/>
    </source>
</evidence>
<feature type="transmembrane region" description="Helical" evidence="12">
    <location>
        <begin position="150"/>
        <end position="170"/>
    </location>
</feature>
<keyword evidence="15" id="KW-1185">Reference proteome</keyword>
<accession>A0A017SHK6</accession>
<dbReference type="CDD" id="cd20069">
    <property type="entry name" value="5TM_Oxa1-like"/>
    <property type="match status" value="1"/>
</dbReference>
<keyword evidence="8 12" id="KW-0472">Membrane</keyword>
<comment type="similarity">
    <text evidence="2 9">Belongs to the OXA1/ALB3/YidC family.</text>
</comment>
<evidence type="ECO:0000256" key="5">
    <source>
        <dbReference type="ARBA" id="ARBA00022946"/>
    </source>
</evidence>
<evidence type="ECO:0000313" key="14">
    <source>
        <dbReference type="EMBL" id="EYE95790.1"/>
    </source>
</evidence>